<proteinExistence type="predicted"/>
<dbReference type="Pfam" id="PF00079">
    <property type="entry name" value="Serpin"/>
    <property type="match status" value="1"/>
</dbReference>
<evidence type="ECO:0000313" key="3">
    <source>
        <dbReference type="Proteomes" id="UP000031668"/>
    </source>
</evidence>
<feature type="domain" description="Serpin" evidence="1">
    <location>
        <begin position="18"/>
        <end position="169"/>
    </location>
</feature>
<protein>
    <submittedName>
        <fullName evidence="2">Alpha-1-antitrypsin-like protein CM55-MM</fullName>
    </submittedName>
</protein>
<evidence type="ECO:0000313" key="2">
    <source>
        <dbReference type="EMBL" id="KII65194.1"/>
    </source>
</evidence>
<gene>
    <name evidence="2" type="ORF">RF11_14795</name>
</gene>
<dbReference type="AlphaFoldDB" id="A0A0C2IIP0"/>
<evidence type="ECO:0000259" key="1">
    <source>
        <dbReference type="Pfam" id="PF00079"/>
    </source>
</evidence>
<dbReference type="EMBL" id="JWZT01003957">
    <property type="protein sequence ID" value="KII65194.1"/>
    <property type="molecule type" value="Genomic_DNA"/>
</dbReference>
<dbReference type="InterPro" id="IPR023796">
    <property type="entry name" value="Serpin_dom"/>
</dbReference>
<dbReference type="InterPro" id="IPR036186">
    <property type="entry name" value="Serpin_sf"/>
</dbReference>
<dbReference type="OrthoDB" id="671595at2759"/>
<keyword evidence="3" id="KW-1185">Reference proteome</keyword>
<sequence>MSAEGVNIFTSIFLNQIFAFQNGTGNIVLSGIGLYALMGAINIGLRGAGYGQVSEFLDENFKDLFDKAIWKNSQTARKWINLLTNVEKPLISTSALFYSCYLYDDYQKMTNVIFKLHQVPVNFSNPTESAGKINKWIYQKTYRAIENVFDESMLSENIVIFIHTLFFRAD</sequence>
<dbReference type="Proteomes" id="UP000031668">
    <property type="component" value="Unassembled WGS sequence"/>
</dbReference>
<dbReference type="Gene3D" id="3.30.497.10">
    <property type="entry name" value="Antithrombin, subunit I, domain 2"/>
    <property type="match status" value="1"/>
</dbReference>
<reference evidence="2 3" key="1">
    <citation type="journal article" date="2014" name="Genome Biol. Evol.">
        <title>The genome of the myxosporean Thelohanellus kitauei shows adaptations to nutrient acquisition within its fish host.</title>
        <authorList>
            <person name="Yang Y."/>
            <person name="Xiong J."/>
            <person name="Zhou Z."/>
            <person name="Huo F."/>
            <person name="Miao W."/>
            <person name="Ran C."/>
            <person name="Liu Y."/>
            <person name="Zhang J."/>
            <person name="Feng J."/>
            <person name="Wang M."/>
            <person name="Wang M."/>
            <person name="Wang L."/>
            <person name="Yao B."/>
        </authorList>
    </citation>
    <scope>NUCLEOTIDE SEQUENCE [LARGE SCALE GENOMIC DNA]</scope>
    <source>
        <strain evidence="2">Wuqing</strain>
    </source>
</reference>
<accession>A0A0C2IIP0</accession>
<dbReference type="InterPro" id="IPR042178">
    <property type="entry name" value="Serpin_sf_1"/>
</dbReference>
<organism evidence="2 3">
    <name type="scientific">Thelohanellus kitauei</name>
    <name type="common">Myxosporean</name>
    <dbReference type="NCBI Taxonomy" id="669202"/>
    <lineage>
        <taxon>Eukaryota</taxon>
        <taxon>Metazoa</taxon>
        <taxon>Cnidaria</taxon>
        <taxon>Myxozoa</taxon>
        <taxon>Myxosporea</taxon>
        <taxon>Bivalvulida</taxon>
        <taxon>Platysporina</taxon>
        <taxon>Myxobolidae</taxon>
        <taxon>Thelohanellus</taxon>
    </lineage>
</organism>
<dbReference type="SUPFAM" id="SSF56574">
    <property type="entry name" value="Serpins"/>
    <property type="match status" value="1"/>
</dbReference>
<comment type="caution">
    <text evidence="2">The sequence shown here is derived from an EMBL/GenBank/DDBJ whole genome shotgun (WGS) entry which is preliminary data.</text>
</comment>
<name>A0A0C2IIP0_THEKT</name>